<evidence type="ECO:0000259" key="5">
    <source>
        <dbReference type="Pfam" id="PF21036"/>
    </source>
</evidence>
<keyword evidence="3" id="KW-0808">Transferase</keyword>
<evidence type="ECO:0000256" key="2">
    <source>
        <dbReference type="ARBA" id="ARBA00022676"/>
    </source>
</evidence>
<comment type="caution">
    <text evidence="6">The sequence shown here is derived from an EMBL/GenBank/DDBJ whole genome shotgun (WGS) entry which is preliminary data.</text>
</comment>
<dbReference type="PANTHER" id="PTHR48050">
    <property type="entry name" value="STEROL 3-BETA-GLUCOSYLTRANSFERASE"/>
    <property type="match status" value="1"/>
</dbReference>
<dbReference type="InterPro" id="IPR010610">
    <property type="entry name" value="EryCIII-like_C"/>
</dbReference>
<dbReference type="Pfam" id="PF21036">
    <property type="entry name" value="EryCIII-like_N"/>
    <property type="match status" value="1"/>
</dbReference>
<dbReference type="EMBL" id="BAABEP010000013">
    <property type="protein sequence ID" value="GAA3725882.1"/>
    <property type="molecule type" value="Genomic_DNA"/>
</dbReference>
<feature type="domain" description="Erythromycin biosynthesis protein CIII-like N-terminal" evidence="5">
    <location>
        <begin position="22"/>
        <end position="240"/>
    </location>
</feature>
<dbReference type="SUPFAM" id="SSF53756">
    <property type="entry name" value="UDP-Glycosyltransferase/glycogen phosphorylase"/>
    <property type="match status" value="1"/>
</dbReference>
<dbReference type="InterPro" id="IPR002213">
    <property type="entry name" value="UDP_glucos_trans"/>
</dbReference>
<dbReference type="Pfam" id="PF06722">
    <property type="entry name" value="EryCIII-like_C"/>
    <property type="match status" value="1"/>
</dbReference>
<comment type="similarity">
    <text evidence="1">Belongs to the glycosyltransferase 28 family.</text>
</comment>
<dbReference type="Gene3D" id="3.40.50.2000">
    <property type="entry name" value="Glycogen Phosphorylase B"/>
    <property type="match status" value="2"/>
</dbReference>
<evidence type="ECO:0000256" key="3">
    <source>
        <dbReference type="ARBA" id="ARBA00022679"/>
    </source>
</evidence>
<dbReference type="CDD" id="cd03784">
    <property type="entry name" value="GT1_Gtf-like"/>
    <property type="match status" value="1"/>
</dbReference>
<dbReference type="PANTHER" id="PTHR48050:SF13">
    <property type="entry name" value="STEROL 3-BETA-GLUCOSYLTRANSFERASE UGT80A2"/>
    <property type="match status" value="1"/>
</dbReference>
<evidence type="ECO:0000256" key="1">
    <source>
        <dbReference type="ARBA" id="ARBA00006962"/>
    </source>
</evidence>
<dbReference type="RefSeq" id="WP_345645331.1">
    <property type="nucleotide sequence ID" value="NZ_BAABEP010000013.1"/>
</dbReference>
<gene>
    <name evidence="6" type="ORF">GCM10023082_24850</name>
</gene>
<dbReference type="Proteomes" id="UP001499884">
    <property type="component" value="Unassembled WGS sequence"/>
</dbReference>
<feature type="domain" description="Erythromycin biosynthesis protein CIII-like C-terminal" evidence="4">
    <location>
        <begin position="260"/>
        <end position="396"/>
    </location>
</feature>
<evidence type="ECO:0000313" key="6">
    <source>
        <dbReference type="EMBL" id="GAA3725882.1"/>
    </source>
</evidence>
<sequence>MRILFATWTAPGHLYPWTPLAWAFRAQGHDVMVAAPAFCHPQVHGAGLPAVAVGPAASPPSKGPAGYARSWGSDRPWPDGWTARPELLDATQTMIMDYTAGKQIAAAAGLSDDLVAYARWWRPDLVVCDTLCFAGPVAAAAAGVPHLAVGWELATVLHAERAGRVGGWLHGYSELFERFGLDVRACSERFIDSCPPSLRIEESFPVERTAVRYVPFNGPGTAPGWLSEQGGRPRVCVTSGVALDRYDAGSTSAVIRGLVAAVDGLGVELVVATAAGGASRLDLPADTRVAEGVPFHLLLPHCAAVVHHGGAGTAMTAVATGTPQLVLPQSPMYAEIGHRVARAGAGAVLAADSEPEQVGKALAALLDSPRHIRSLAAVRAEMDGMPAPAVVAERLAAEVLSRP</sequence>
<accession>A0ABP7F1A4</accession>
<evidence type="ECO:0000259" key="4">
    <source>
        <dbReference type="Pfam" id="PF06722"/>
    </source>
</evidence>
<keyword evidence="7" id="KW-1185">Reference proteome</keyword>
<protein>
    <submittedName>
        <fullName evidence="6">DUF1205 domain-containing protein</fullName>
    </submittedName>
</protein>
<organism evidence="6 7">
    <name type="scientific">Streptomyces tremellae</name>
    <dbReference type="NCBI Taxonomy" id="1124239"/>
    <lineage>
        <taxon>Bacteria</taxon>
        <taxon>Bacillati</taxon>
        <taxon>Actinomycetota</taxon>
        <taxon>Actinomycetes</taxon>
        <taxon>Kitasatosporales</taxon>
        <taxon>Streptomycetaceae</taxon>
        <taxon>Streptomyces</taxon>
    </lineage>
</organism>
<dbReference type="InterPro" id="IPR048284">
    <property type="entry name" value="EryCIII-like_N"/>
</dbReference>
<evidence type="ECO:0000313" key="7">
    <source>
        <dbReference type="Proteomes" id="UP001499884"/>
    </source>
</evidence>
<proteinExistence type="inferred from homology"/>
<reference evidence="7" key="1">
    <citation type="journal article" date="2019" name="Int. J. Syst. Evol. Microbiol.">
        <title>The Global Catalogue of Microorganisms (GCM) 10K type strain sequencing project: providing services to taxonomists for standard genome sequencing and annotation.</title>
        <authorList>
            <consortium name="The Broad Institute Genomics Platform"/>
            <consortium name="The Broad Institute Genome Sequencing Center for Infectious Disease"/>
            <person name="Wu L."/>
            <person name="Ma J."/>
        </authorList>
    </citation>
    <scope>NUCLEOTIDE SEQUENCE [LARGE SCALE GENOMIC DNA]</scope>
    <source>
        <strain evidence="7">JCM 30846</strain>
    </source>
</reference>
<keyword evidence="2" id="KW-0328">Glycosyltransferase</keyword>
<dbReference type="InterPro" id="IPR050426">
    <property type="entry name" value="Glycosyltransferase_28"/>
</dbReference>
<name>A0ABP7F1A4_9ACTN</name>